<reference evidence="2 3" key="1">
    <citation type="submission" date="2020-08" db="EMBL/GenBank/DDBJ databases">
        <title>Sequencing the genomes of 1000 actinobacteria strains.</title>
        <authorList>
            <person name="Klenk H.-P."/>
        </authorList>
    </citation>
    <scope>NUCLEOTIDE SEQUENCE [LARGE SCALE GENOMIC DNA]</scope>
    <source>
        <strain evidence="2 3">DSM 40483</strain>
    </source>
</reference>
<evidence type="ECO:0000256" key="1">
    <source>
        <dbReference type="SAM" id="SignalP"/>
    </source>
</evidence>
<dbReference type="GeneID" id="95793722"/>
<protein>
    <submittedName>
        <fullName evidence="2">Uncharacterized protein</fullName>
    </submittedName>
</protein>
<proteinExistence type="predicted"/>
<evidence type="ECO:0000313" key="3">
    <source>
        <dbReference type="Proteomes" id="UP000565089"/>
    </source>
</evidence>
<sequence>MGKKVRVAGVIAASLGLVVTIASPASAYELQVRCDNPASRGYIDYTWVNSTRINVSIAVSDYAEDGHHARARLLTENRAGQIVYWAWRKDLNGAFNGYIKDATYASDAGGIVDVGVQVGTYEGDEPLDLCSSWDSGPING</sequence>
<keyword evidence="3" id="KW-1185">Reference proteome</keyword>
<accession>A0A7W7DJ76</accession>
<dbReference type="RefSeq" id="WP_184908104.1">
    <property type="nucleotide sequence ID" value="NZ_JACHMS010000001.1"/>
</dbReference>
<dbReference type="AlphaFoldDB" id="A0A7W7DJ76"/>
<feature type="chain" id="PRO_5031350720" evidence="1">
    <location>
        <begin position="28"/>
        <end position="140"/>
    </location>
</feature>
<comment type="caution">
    <text evidence="2">The sequence shown here is derived from an EMBL/GenBank/DDBJ whole genome shotgun (WGS) entry which is preliminary data.</text>
</comment>
<keyword evidence="1" id="KW-0732">Signal</keyword>
<gene>
    <name evidence="2" type="ORF">BJ965_001716</name>
</gene>
<evidence type="ECO:0000313" key="2">
    <source>
        <dbReference type="EMBL" id="MBB4711834.1"/>
    </source>
</evidence>
<name>A0A7W7DJ76_9ACTN</name>
<dbReference type="Proteomes" id="UP000565089">
    <property type="component" value="Unassembled WGS sequence"/>
</dbReference>
<organism evidence="2 3">
    <name type="scientific">Streptomyces luteogriseus</name>
    <dbReference type="NCBI Taxonomy" id="68233"/>
    <lineage>
        <taxon>Bacteria</taxon>
        <taxon>Bacillati</taxon>
        <taxon>Actinomycetota</taxon>
        <taxon>Actinomycetes</taxon>
        <taxon>Kitasatosporales</taxon>
        <taxon>Streptomycetaceae</taxon>
        <taxon>Streptomyces</taxon>
    </lineage>
</organism>
<dbReference type="EMBL" id="JACHMS010000001">
    <property type="protein sequence ID" value="MBB4711834.1"/>
    <property type="molecule type" value="Genomic_DNA"/>
</dbReference>
<feature type="signal peptide" evidence="1">
    <location>
        <begin position="1"/>
        <end position="27"/>
    </location>
</feature>